<sequence>MKGRGKNNILLMVTAFIWGSAFVAQSAGMEYIGPFTFNAVRCLLGAAALLPVIWILDKKKSITENREVSAAIERKERHTLLLGGLFCGCLLGAASTLQQIGMVYTSAGKAGFITALYILLVPIFGIFLGKKAGLKIWAGVILAIIGMYFLCITQGFTIGKGDLLVCICSVIFSVHILVIDYYAPRTDGVKLSCIQFLVSGLLCAVPMFFFEKPSPTDIGAAWLPLFYAGVLSCGVAYTLQILAQKNTDPTVASLILSLESVFAALTGWLVLGEKLSGREVFGCTLVFAAIILAQLPAKKTGDKEKTQPWKNRGEKVCGESTE</sequence>
<feature type="transmembrane region" description="Helical" evidence="8">
    <location>
        <begin position="36"/>
        <end position="56"/>
    </location>
</feature>
<evidence type="ECO:0000256" key="4">
    <source>
        <dbReference type="ARBA" id="ARBA00022692"/>
    </source>
</evidence>
<dbReference type="InterPro" id="IPR037185">
    <property type="entry name" value="EmrE-like"/>
</dbReference>
<dbReference type="SUPFAM" id="SSF103481">
    <property type="entry name" value="Multidrug resistance efflux transporter EmrE"/>
    <property type="match status" value="2"/>
</dbReference>
<feature type="transmembrane region" description="Helical" evidence="8">
    <location>
        <begin position="221"/>
        <end position="239"/>
    </location>
</feature>
<evidence type="ECO:0000256" key="6">
    <source>
        <dbReference type="ARBA" id="ARBA00023136"/>
    </source>
</evidence>
<dbReference type="Proteomes" id="UP001652394">
    <property type="component" value="Unassembled WGS sequence"/>
</dbReference>
<evidence type="ECO:0000256" key="1">
    <source>
        <dbReference type="ARBA" id="ARBA00004651"/>
    </source>
</evidence>
<comment type="caution">
    <text evidence="10">The sequence shown here is derived from an EMBL/GenBank/DDBJ whole genome shotgun (WGS) entry which is preliminary data.</text>
</comment>
<evidence type="ECO:0000256" key="3">
    <source>
        <dbReference type="ARBA" id="ARBA00022475"/>
    </source>
</evidence>
<accession>A0ABT2TA28</accession>
<gene>
    <name evidence="10" type="ORF">OCV51_05655</name>
</gene>
<organism evidence="10 11">
    <name type="scientific">Faecalicatena acetigenes</name>
    <dbReference type="NCBI Taxonomy" id="2981790"/>
    <lineage>
        <taxon>Bacteria</taxon>
        <taxon>Bacillati</taxon>
        <taxon>Bacillota</taxon>
        <taxon>Clostridia</taxon>
        <taxon>Lachnospirales</taxon>
        <taxon>Lachnospiraceae</taxon>
        <taxon>Faecalicatena</taxon>
    </lineage>
</organism>
<dbReference type="InterPro" id="IPR000620">
    <property type="entry name" value="EamA_dom"/>
</dbReference>
<dbReference type="EMBL" id="JAOQJX010000006">
    <property type="protein sequence ID" value="MCU6747139.1"/>
    <property type="molecule type" value="Genomic_DNA"/>
</dbReference>
<dbReference type="RefSeq" id="WP_059066856.1">
    <property type="nucleotide sequence ID" value="NZ_JAOQJX010000006.1"/>
</dbReference>
<evidence type="ECO:0000313" key="11">
    <source>
        <dbReference type="Proteomes" id="UP001652394"/>
    </source>
</evidence>
<feature type="transmembrane region" description="Helical" evidence="8">
    <location>
        <begin position="251"/>
        <end position="271"/>
    </location>
</feature>
<feature type="domain" description="EamA" evidence="9">
    <location>
        <begin position="9"/>
        <end position="150"/>
    </location>
</feature>
<feature type="transmembrane region" description="Helical" evidence="8">
    <location>
        <begin position="110"/>
        <end position="129"/>
    </location>
</feature>
<evidence type="ECO:0000256" key="8">
    <source>
        <dbReference type="SAM" id="Phobius"/>
    </source>
</evidence>
<comment type="similarity">
    <text evidence="2">Belongs to the EamA transporter family.</text>
</comment>
<dbReference type="Gene3D" id="1.10.3730.20">
    <property type="match status" value="1"/>
</dbReference>
<evidence type="ECO:0000259" key="9">
    <source>
        <dbReference type="Pfam" id="PF00892"/>
    </source>
</evidence>
<feature type="transmembrane region" description="Helical" evidence="8">
    <location>
        <begin position="136"/>
        <end position="156"/>
    </location>
</feature>
<feature type="transmembrane region" description="Helical" evidence="8">
    <location>
        <begin position="80"/>
        <end position="104"/>
    </location>
</feature>
<proteinExistence type="inferred from homology"/>
<keyword evidence="3" id="KW-1003">Cell membrane</keyword>
<evidence type="ECO:0000256" key="7">
    <source>
        <dbReference type="SAM" id="MobiDB-lite"/>
    </source>
</evidence>
<feature type="transmembrane region" description="Helical" evidence="8">
    <location>
        <begin position="189"/>
        <end position="209"/>
    </location>
</feature>
<dbReference type="PANTHER" id="PTHR42920">
    <property type="entry name" value="OS03G0707200 PROTEIN-RELATED"/>
    <property type="match status" value="1"/>
</dbReference>
<evidence type="ECO:0000256" key="5">
    <source>
        <dbReference type="ARBA" id="ARBA00022989"/>
    </source>
</evidence>
<feature type="transmembrane region" description="Helical" evidence="8">
    <location>
        <begin position="162"/>
        <end position="182"/>
    </location>
</feature>
<protein>
    <submittedName>
        <fullName evidence="10">DMT family transporter</fullName>
    </submittedName>
</protein>
<dbReference type="InterPro" id="IPR051258">
    <property type="entry name" value="Diverse_Substrate_Transporter"/>
</dbReference>
<dbReference type="PANTHER" id="PTHR42920:SF5">
    <property type="entry name" value="EAMA DOMAIN-CONTAINING PROTEIN"/>
    <property type="match status" value="1"/>
</dbReference>
<evidence type="ECO:0000313" key="10">
    <source>
        <dbReference type="EMBL" id="MCU6747139.1"/>
    </source>
</evidence>
<keyword evidence="6 8" id="KW-0472">Membrane</keyword>
<dbReference type="Pfam" id="PF00892">
    <property type="entry name" value="EamA"/>
    <property type="match status" value="2"/>
</dbReference>
<keyword evidence="11" id="KW-1185">Reference proteome</keyword>
<name>A0ABT2TA28_9FIRM</name>
<comment type="subcellular location">
    <subcellularLocation>
        <location evidence="1">Cell membrane</location>
        <topology evidence="1">Multi-pass membrane protein</topology>
    </subcellularLocation>
</comment>
<keyword evidence="5 8" id="KW-1133">Transmembrane helix</keyword>
<evidence type="ECO:0000256" key="2">
    <source>
        <dbReference type="ARBA" id="ARBA00007362"/>
    </source>
</evidence>
<keyword evidence="4 8" id="KW-0812">Transmembrane</keyword>
<feature type="transmembrane region" description="Helical" evidence="8">
    <location>
        <begin position="277"/>
        <end position="295"/>
    </location>
</feature>
<feature type="domain" description="EamA" evidence="9">
    <location>
        <begin position="160"/>
        <end position="292"/>
    </location>
</feature>
<reference evidence="10 11" key="1">
    <citation type="journal article" date="2021" name="ISME Commun">
        <title>Automated analysis of genomic sequences facilitates high-throughput and comprehensive description of bacteria.</title>
        <authorList>
            <person name="Hitch T.C.A."/>
        </authorList>
    </citation>
    <scope>NUCLEOTIDE SEQUENCE [LARGE SCALE GENOMIC DNA]</scope>
    <source>
        <strain evidence="10 11">H2_18</strain>
    </source>
</reference>
<feature type="region of interest" description="Disordered" evidence="7">
    <location>
        <begin position="301"/>
        <end position="322"/>
    </location>
</feature>